<sequence length="224" mass="24933">MNGFTKLGFPLIFILLMFSLLGLAAKFLYHRRCRCSRFPADPERTSPFSDGPAPGALLIRALCFKFKHRSRIEPASAVHSSRTTAPLSPTEEDLEECDLARWHAIYLGPSRALYTIKEEETEEEADHDADETPFATPCASFRFNSEAPSLRPEPSEVIDDAGELAPANSQALRGDKRTVVSGEIHDNLALFCMSSLHHLRLQLDSKVVFYPHKKAAASALQSIY</sequence>
<accession>A0A8J5C8J1</accession>
<gene>
    <name evidence="1" type="ORF">ZIOFF_071633</name>
</gene>
<dbReference type="Proteomes" id="UP000734854">
    <property type="component" value="Unassembled WGS sequence"/>
</dbReference>
<evidence type="ECO:0000313" key="1">
    <source>
        <dbReference type="EMBL" id="KAG6470559.1"/>
    </source>
</evidence>
<comment type="caution">
    <text evidence="1">The sequence shown here is derived from an EMBL/GenBank/DDBJ whole genome shotgun (WGS) entry which is preliminary data.</text>
</comment>
<evidence type="ECO:0000313" key="2">
    <source>
        <dbReference type="Proteomes" id="UP000734854"/>
    </source>
</evidence>
<dbReference type="EMBL" id="JACMSC010000021">
    <property type="protein sequence ID" value="KAG6470559.1"/>
    <property type="molecule type" value="Genomic_DNA"/>
</dbReference>
<reference evidence="1 2" key="1">
    <citation type="submission" date="2020-08" db="EMBL/GenBank/DDBJ databases">
        <title>Plant Genome Project.</title>
        <authorList>
            <person name="Zhang R.-G."/>
        </authorList>
    </citation>
    <scope>NUCLEOTIDE SEQUENCE [LARGE SCALE GENOMIC DNA]</scope>
    <source>
        <tissue evidence="1">Rhizome</tissue>
    </source>
</reference>
<organism evidence="1 2">
    <name type="scientific">Zingiber officinale</name>
    <name type="common">Ginger</name>
    <name type="synonym">Amomum zingiber</name>
    <dbReference type="NCBI Taxonomy" id="94328"/>
    <lineage>
        <taxon>Eukaryota</taxon>
        <taxon>Viridiplantae</taxon>
        <taxon>Streptophyta</taxon>
        <taxon>Embryophyta</taxon>
        <taxon>Tracheophyta</taxon>
        <taxon>Spermatophyta</taxon>
        <taxon>Magnoliopsida</taxon>
        <taxon>Liliopsida</taxon>
        <taxon>Zingiberales</taxon>
        <taxon>Zingiberaceae</taxon>
        <taxon>Zingiber</taxon>
    </lineage>
</organism>
<proteinExistence type="predicted"/>
<protein>
    <submittedName>
        <fullName evidence="1">Uncharacterized protein</fullName>
    </submittedName>
</protein>
<keyword evidence="2" id="KW-1185">Reference proteome</keyword>
<dbReference type="AlphaFoldDB" id="A0A8J5C8J1"/>
<name>A0A8J5C8J1_ZINOF</name>